<dbReference type="Gramene" id="PAN17623">
    <property type="protein sequence ID" value="PAN17623"/>
    <property type="gene ID" value="PAHAL_3G144600"/>
</dbReference>
<reference evidence="2" key="1">
    <citation type="submission" date="2018-04" db="EMBL/GenBank/DDBJ databases">
        <title>WGS assembly of Panicum hallii.</title>
        <authorList>
            <person name="Lovell J."/>
            <person name="Jenkins J."/>
            <person name="Lowry D."/>
            <person name="Mamidi S."/>
            <person name="Sreedasyam A."/>
            <person name="Weng X."/>
            <person name="Barry K."/>
            <person name="Bonette J."/>
            <person name="Campitelli B."/>
            <person name="Daum C."/>
            <person name="Gordon S."/>
            <person name="Gould B."/>
            <person name="Lipzen A."/>
            <person name="Macqueen A."/>
            <person name="Palacio-Mejia J."/>
            <person name="Plott C."/>
            <person name="Shakirov E."/>
            <person name="Shu S."/>
            <person name="Yoshinaga Y."/>
            <person name="Zane M."/>
            <person name="Rokhsar D."/>
            <person name="Grimwood J."/>
            <person name="Schmutz J."/>
            <person name="Juenger T."/>
        </authorList>
    </citation>
    <scope>NUCLEOTIDE SEQUENCE [LARGE SCALE GENOMIC DNA]</scope>
    <source>
        <strain evidence="2">FIL2</strain>
    </source>
</reference>
<dbReference type="Proteomes" id="UP000243499">
    <property type="component" value="Chromosome 3"/>
</dbReference>
<evidence type="ECO:0000313" key="2">
    <source>
        <dbReference type="EMBL" id="PAN17623.1"/>
    </source>
</evidence>
<feature type="chain" id="PRO_5015745620" description="Bifunctional inhibitor/plant lipid transfer protein/seed storage helical domain-containing protein" evidence="1">
    <location>
        <begin position="31"/>
        <end position="121"/>
    </location>
</feature>
<gene>
    <name evidence="2" type="ORF">PAHAL_3G144600</name>
</gene>
<protein>
    <recommendedName>
        <fullName evidence="3">Bifunctional inhibitor/plant lipid transfer protein/seed storage helical domain-containing protein</fullName>
    </recommendedName>
</protein>
<sequence length="121" mass="13577">MHHTSAARVAGAYLCCLIVVLAASCPSSRSYELESKDDIMHHCRHFMEKHLGNGEPHPHSKGCKFVRQANVAEICHEFTEADRAKIELWKWVKITRRCGNPLAVGHNCAGYVVQPPANRLM</sequence>
<feature type="signal peptide" evidence="1">
    <location>
        <begin position="1"/>
        <end position="30"/>
    </location>
</feature>
<organism evidence="2">
    <name type="scientific">Panicum hallii</name>
    <dbReference type="NCBI Taxonomy" id="206008"/>
    <lineage>
        <taxon>Eukaryota</taxon>
        <taxon>Viridiplantae</taxon>
        <taxon>Streptophyta</taxon>
        <taxon>Embryophyta</taxon>
        <taxon>Tracheophyta</taxon>
        <taxon>Spermatophyta</taxon>
        <taxon>Magnoliopsida</taxon>
        <taxon>Liliopsida</taxon>
        <taxon>Poales</taxon>
        <taxon>Poaceae</taxon>
        <taxon>PACMAD clade</taxon>
        <taxon>Panicoideae</taxon>
        <taxon>Panicodae</taxon>
        <taxon>Paniceae</taxon>
        <taxon>Panicinae</taxon>
        <taxon>Panicum</taxon>
        <taxon>Panicum sect. Panicum</taxon>
    </lineage>
</organism>
<dbReference type="AlphaFoldDB" id="A0A2S3H928"/>
<name>A0A2S3H928_9POAL</name>
<keyword evidence="1" id="KW-0732">Signal</keyword>
<dbReference type="PANTHER" id="PTHR33286">
    <property type="entry name" value="BIFUNCTIONAL INHIBITOR/LIPID-TRANSFER PROTEIN/SEED STORAGE 2S ALBUMIN SUPERFAMILY PROTEIN"/>
    <property type="match status" value="1"/>
</dbReference>
<evidence type="ECO:0000256" key="1">
    <source>
        <dbReference type="SAM" id="SignalP"/>
    </source>
</evidence>
<accession>A0A2S3H928</accession>
<dbReference type="EMBL" id="CM008048">
    <property type="protein sequence ID" value="PAN17623.1"/>
    <property type="molecule type" value="Genomic_DNA"/>
</dbReference>
<dbReference type="PANTHER" id="PTHR33286:SF16">
    <property type="entry name" value="BIFUNCTIONAL INHIBITOR_PLANT LIPID TRANSFER PROTEIN_SEED STORAGE HELICAL DOMAIN-CONTAINING PROTEIN"/>
    <property type="match status" value="1"/>
</dbReference>
<proteinExistence type="predicted"/>
<evidence type="ECO:0008006" key="3">
    <source>
        <dbReference type="Google" id="ProtNLM"/>
    </source>
</evidence>